<dbReference type="PANTHER" id="PTHR12565:SF312">
    <property type="entry name" value="TRANSCRIPTION FACTOR BHLH74"/>
    <property type="match status" value="1"/>
</dbReference>
<keyword evidence="9" id="KW-1185">Reference proteome</keyword>
<feature type="compositionally biased region" description="Basic and acidic residues" evidence="5">
    <location>
        <begin position="195"/>
        <end position="222"/>
    </location>
</feature>
<dbReference type="GO" id="GO:0005634">
    <property type="term" value="C:nucleus"/>
    <property type="evidence" value="ECO:0007669"/>
    <property type="project" value="UniProtKB-SubCell"/>
</dbReference>
<dbReference type="FunFam" id="4.10.280.10:FF:000002">
    <property type="entry name" value="Basic helix-loop-helix transcription factor"/>
    <property type="match status" value="1"/>
</dbReference>
<comment type="subcellular location">
    <subcellularLocation>
        <location evidence="1">Nucleus</location>
    </subcellularLocation>
</comment>
<dbReference type="SMART" id="SM00353">
    <property type="entry name" value="HLH"/>
    <property type="match status" value="1"/>
</dbReference>
<dbReference type="InterPro" id="IPR024097">
    <property type="entry name" value="bHLH_ZIP_TF"/>
</dbReference>
<organism evidence="7 9">
    <name type="scientific">Ilex paraguariensis</name>
    <name type="common">yerba mate</name>
    <dbReference type="NCBI Taxonomy" id="185542"/>
    <lineage>
        <taxon>Eukaryota</taxon>
        <taxon>Viridiplantae</taxon>
        <taxon>Streptophyta</taxon>
        <taxon>Embryophyta</taxon>
        <taxon>Tracheophyta</taxon>
        <taxon>Spermatophyta</taxon>
        <taxon>Magnoliopsida</taxon>
        <taxon>eudicotyledons</taxon>
        <taxon>Gunneridae</taxon>
        <taxon>Pentapetalae</taxon>
        <taxon>asterids</taxon>
        <taxon>campanulids</taxon>
        <taxon>Aquifoliales</taxon>
        <taxon>Aquifoliaceae</taxon>
        <taxon>Ilex</taxon>
    </lineage>
</organism>
<dbReference type="Proteomes" id="UP001642360">
    <property type="component" value="Unassembled WGS sequence"/>
</dbReference>
<dbReference type="CDD" id="cd18919">
    <property type="entry name" value="bHLH_AtBPE_like"/>
    <property type="match status" value="1"/>
</dbReference>
<dbReference type="GO" id="GO:0006355">
    <property type="term" value="P:regulation of DNA-templated transcription"/>
    <property type="evidence" value="ECO:0007669"/>
    <property type="project" value="UniProtKB-ARBA"/>
</dbReference>
<keyword evidence="4" id="KW-0539">Nucleus</keyword>
<dbReference type="InterPro" id="IPR036638">
    <property type="entry name" value="HLH_DNA-bd_sf"/>
</dbReference>
<dbReference type="EMBL" id="CAUOFW020001314">
    <property type="protein sequence ID" value="CAK9143595.1"/>
    <property type="molecule type" value="Genomic_DNA"/>
</dbReference>
<evidence type="ECO:0000256" key="5">
    <source>
        <dbReference type="SAM" id="MobiDB-lite"/>
    </source>
</evidence>
<keyword evidence="3" id="KW-0804">Transcription</keyword>
<proteinExistence type="predicted"/>
<comment type="caution">
    <text evidence="7">The sequence shown here is derived from an EMBL/GenBank/DDBJ whole genome shotgun (WGS) entry which is preliminary data.</text>
</comment>
<evidence type="ECO:0000259" key="6">
    <source>
        <dbReference type="PROSITE" id="PS50888"/>
    </source>
</evidence>
<gene>
    <name evidence="7" type="ORF">ILEXP_LOCUS11312</name>
    <name evidence="8" type="ORF">ILEXP_LOCUS43610</name>
</gene>
<dbReference type="Pfam" id="PF00010">
    <property type="entry name" value="HLH"/>
    <property type="match status" value="1"/>
</dbReference>
<accession>A0ABC8RJ70</accession>
<dbReference type="PROSITE" id="PS50888">
    <property type="entry name" value="BHLH"/>
    <property type="match status" value="1"/>
</dbReference>
<feature type="compositionally biased region" description="Polar residues" evidence="5">
    <location>
        <begin position="152"/>
        <end position="176"/>
    </location>
</feature>
<evidence type="ECO:0000256" key="3">
    <source>
        <dbReference type="ARBA" id="ARBA00023163"/>
    </source>
</evidence>
<evidence type="ECO:0000313" key="8">
    <source>
        <dbReference type="EMBL" id="CAK9173876.1"/>
    </source>
</evidence>
<dbReference type="SUPFAM" id="SSF47459">
    <property type="entry name" value="HLH, helix-loop-helix DNA-binding domain"/>
    <property type="match status" value="1"/>
</dbReference>
<feature type="domain" description="BHLH" evidence="6">
    <location>
        <begin position="262"/>
        <end position="312"/>
    </location>
</feature>
<dbReference type="EMBL" id="CAUOFW020006236">
    <property type="protein sequence ID" value="CAK9173876.1"/>
    <property type="molecule type" value="Genomic_DNA"/>
</dbReference>
<evidence type="ECO:0000256" key="1">
    <source>
        <dbReference type="ARBA" id="ARBA00004123"/>
    </source>
</evidence>
<reference evidence="7 9" key="1">
    <citation type="submission" date="2024-02" db="EMBL/GenBank/DDBJ databases">
        <authorList>
            <person name="Vignale AGUSTIN F."/>
            <person name="Sosa J E."/>
            <person name="Modenutti C."/>
        </authorList>
    </citation>
    <scope>NUCLEOTIDE SEQUENCE [LARGE SCALE GENOMIC DNA]</scope>
</reference>
<keyword evidence="2" id="KW-0805">Transcription regulation</keyword>
<evidence type="ECO:0000313" key="9">
    <source>
        <dbReference type="Proteomes" id="UP001642360"/>
    </source>
</evidence>
<protein>
    <recommendedName>
        <fullName evidence="6">BHLH domain-containing protein</fullName>
    </recommendedName>
</protein>
<name>A0ABC8RJ70_9AQUA</name>
<evidence type="ECO:0000313" key="7">
    <source>
        <dbReference type="EMBL" id="CAK9143595.1"/>
    </source>
</evidence>
<feature type="region of interest" description="Disordered" evidence="5">
    <location>
        <begin position="151"/>
        <end position="250"/>
    </location>
</feature>
<evidence type="ECO:0000256" key="2">
    <source>
        <dbReference type="ARBA" id="ARBA00023015"/>
    </source>
</evidence>
<dbReference type="AlphaFoldDB" id="A0ABC8RJ70"/>
<dbReference type="InterPro" id="IPR011598">
    <property type="entry name" value="bHLH_dom"/>
</dbReference>
<dbReference type="Gene3D" id="4.10.280.10">
    <property type="entry name" value="Helix-loop-helix DNA-binding domain"/>
    <property type="match status" value="1"/>
</dbReference>
<sequence>MGTEDNGDMGFQHRGSSSGMNPISVSGKILGRAMSSGAIIKSTNGADPFFGSGWDSLSMSQSENFGGSSMVPLTDVANPPFPLLLTNQAIDSSSHLVHYPSDLGLVDMVPKLPSFGSGNFSEMVSSFGLPESGQITNSGCPINYLRNREGGTANTSTNNADCQENCQVSEEGSSPNGRRKRRASNSPSPMNTNKNAEREQHKESSKDSSECLKEQEEKKQKIEQNISANLRGKQTSKQAKDNSNSGEAPKENYIHVRAKRGQATNSHSLAERVRRERISERMRLLQELVPGCNKITGKAVMLDEIINYVQSLQQQVEFLSMKLATVNPELNDDIERILTKDILHSRGSNAAIFGFGPGLSSSYPFPQGIPQGTSLSIPFTTPPLNPMAQAAWDNELHSILQMGFDSNSAAINSLGPNGCSKSGL</sequence>
<feature type="compositionally biased region" description="Polar residues" evidence="5">
    <location>
        <begin position="184"/>
        <end position="194"/>
    </location>
</feature>
<dbReference type="PANTHER" id="PTHR12565">
    <property type="entry name" value="STEROL REGULATORY ELEMENT-BINDING PROTEIN"/>
    <property type="match status" value="1"/>
</dbReference>
<feature type="compositionally biased region" description="Polar residues" evidence="5">
    <location>
        <begin position="225"/>
        <end position="246"/>
    </location>
</feature>
<evidence type="ECO:0000256" key="4">
    <source>
        <dbReference type="ARBA" id="ARBA00023242"/>
    </source>
</evidence>